<protein>
    <submittedName>
        <fullName evidence="2">Uncharacterized protein</fullName>
    </submittedName>
</protein>
<organism evidence="2 3">
    <name type="scientific">Streblomastix strix</name>
    <dbReference type="NCBI Taxonomy" id="222440"/>
    <lineage>
        <taxon>Eukaryota</taxon>
        <taxon>Metamonada</taxon>
        <taxon>Preaxostyla</taxon>
        <taxon>Oxymonadida</taxon>
        <taxon>Streblomastigidae</taxon>
        <taxon>Streblomastix</taxon>
    </lineage>
</organism>
<accession>A0A5J4VI19</accession>
<reference evidence="2 3" key="1">
    <citation type="submission" date="2019-03" db="EMBL/GenBank/DDBJ databases">
        <title>Single cell metagenomics reveals metabolic interactions within the superorganism composed of flagellate Streblomastix strix and complex community of Bacteroidetes bacteria on its surface.</title>
        <authorList>
            <person name="Treitli S.C."/>
            <person name="Kolisko M."/>
            <person name="Husnik F."/>
            <person name="Keeling P."/>
            <person name="Hampl V."/>
        </authorList>
    </citation>
    <scope>NUCLEOTIDE SEQUENCE [LARGE SCALE GENOMIC DNA]</scope>
    <source>
        <strain evidence="2">ST1C</strain>
    </source>
</reference>
<comment type="caution">
    <text evidence="2">The sequence shown here is derived from an EMBL/GenBank/DDBJ whole genome shotgun (WGS) entry which is preliminary data.</text>
</comment>
<name>A0A5J4VI19_9EUKA</name>
<evidence type="ECO:0000313" key="3">
    <source>
        <dbReference type="Proteomes" id="UP000324800"/>
    </source>
</evidence>
<evidence type="ECO:0000256" key="1">
    <source>
        <dbReference type="SAM" id="MobiDB-lite"/>
    </source>
</evidence>
<evidence type="ECO:0000313" key="2">
    <source>
        <dbReference type="EMBL" id="KAA6381979.1"/>
    </source>
</evidence>
<feature type="region of interest" description="Disordered" evidence="1">
    <location>
        <begin position="236"/>
        <end position="259"/>
    </location>
</feature>
<dbReference type="AlphaFoldDB" id="A0A5J4VI19"/>
<feature type="compositionally biased region" description="Gly residues" evidence="1">
    <location>
        <begin position="186"/>
        <end position="197"/>
    </location>
</feature>
<dbReference type="Proteomes" id="UP000324800">
    <property type="component" value="Unassembled WGS sequence"/>
</dbReference>
<proteinExistence type="predicted"/>
<sequence length="679" mass="75683">MSQSLNISKITKKDFQPLQSLTSIGGISKQIAVAAQEAGDVSLQKENIDSNLKDQTFSGQQFTTTGSGGGKFAQHRPDSTFQFASKVAARSEIATPSDCAQDYYVSHDTTNKLCEKMSTKQRTTVYSQPKASDDIYGSNAIKVSQRYALGSIDKFYEVHLDVVQNRSPQLVDMKRTTTRANNRGGLRTGSQGGGRSGGTRPKISSGYLDEDDGNDLYGVVENDALYNVRDDILSKRPSSKSATLSHSLQTPHPSMRIQPHFSATNTRTEAEINYEKADKPVRFRTDKTMPFGKSDQPLMLVTHSNNYGRQNKIDPYTGKQYHPTDTADSRGNALPIELYDVKIDVTRRRFPQQIPFGFDQREKLYRPKTLTADLDYCPDVTSGIWLQQKLDAAEKKELDQERQYAINSLQQSNIPQEQVGNESGIGASQASGELLHNQQQKNVRQRSRSADAFLSDTINMQKKQDIKKNGILAKVAPSLIDEYDKLRENLEWRSSQKGSSTLLNSSKLPLSLTTTSLYVPDKDDFTLVSAGVRQHNSIIPFTSYPTRAQVDVERFNDKQLDKFYESGKGDDVVRRKNVINVDISNVISRKSNVISHFTSIPPLNDLMYDPIKGEKVVSRHIRAADLRNGAGGGRRQTGEGSITGYMKANDTVPFYDMQQAVSYIKPRILGTKIAPKINS</sequence>
<feature type="compositionally biased region" description="Polar residues" evidence="1">
    <location>
        <begin position="239"/>
        <end position="252"/>
    </location>
</feature>
<gene>
    <name evidence="2" type="ORF">EZS28_022495</name>
</gene>
<feature type="region of interest" description="Disordered" evidence="1">
    <location>
        <begin position="175"/>
        <end position="211"/>
    </location>
</feature>
<dbReference type="EMBL" id="SNRW01007027">
    <property type="protein sequence ID" value="KAA6381979.1"/>
    <property type="molecule type" value="Genomic_DNA"/>
</dbReference>